<evidence type="ECO:0000313" key="2">
    <source>
        <dbReference type="Proteomes" id="UP000831701"/>
    </source>
</evidence>
<dbReference type="EMBL" id="CM041531">
    <property type="protein sequence ID" value="KAI3377106.1"/>
    <property type="molecule type" value="Genomic_DNA"/>
</dbReference>
<organism evidence="1 2">
    <name type="scientific">Scortum barcoo</name>
    <name type="common">barcoo grunter</name>
    <dbReference type="NCBI Taxonomy" id="214431"/>
    <lineage>
        <taxon>Eukaryota</taxon>
        <taxon>Metazoa</taxon>
        <taxon>Chordata</taxon>
        <taxon>Craniata</taxon>
        <taxon>Vertebrata</taxon>
        <taxon>Euteleostomi</taxon>
        <taxon>Actinopterygii</taxon>
        <taxon>Neopterygii</taxon>
        <taxon>Teleostei</taxon>
        <taxon>Neoteleostei</taxon>
        <taxon>Acanthomorphata</taxon>
        <taxon>Eupercaria</taxon>
        <taxon>Centrarchiformes</taxon>
        <taxon>Terapontoidei</taxon>
        <taxon>Terapontidae</taxon>
        <taxon>Scortum</taxon>
    </lineage>
</organism>
<gene>
    <name evidence="1" type="ORF">L3Q82_000303</name>
</gene>
<evidence type="ECO:0000313" key="1">
    <source>
        <dbReference type="EMBL" id="KAI3377106.1"/>
    </source>
</evidence>
<keyword evidence="2" id="KW-1185">Reference proteome</keyword>
<accession>A0ACB8XB08</accession>
<protein>
    <submittedName>
        <fullName evidence="1">Uncharacterized protein</fullName>
    </submittedName>
</protein>
<comment type="caution">
    <text evidence="1">The sequence shown here is derived from an EMBL/GenBank/DDBJ whole genome shotgun (WGS) entry which is preliminary data.</text>
</comment>
<proteinExistence type="predicted"/>
<name>A0ACB8XB08_9TELE</name>
<sequence>MPQYQDPQHGDRSPDSEAQARNIQIQQHNNSKYRNMTRQMGKRKEDILKLSMGPKAQTKVTRTEVVEDSPEEGAVGGVPVSIHHGEDPLGPAERDSITGMLQQCLHFQRDLSERWERETVKQDKRWRLVQIQVNNLRDELEEQQRAENQTPGGTPPPPPPQQEGEQVSQSRGHRELTGRGWGQAAVPRLDEGDDIEQYLTTFERLAVAYQWPEVDWAVRLIPHLTGKARAAYVAMAADETSDYKKVKEAILLKYEINEEVYRQRFREPDVRPYESPREFYNRLKDLYNKWLQPEKRTKDQIGEILVLEQFYRSLSPELRVWVKERDPESAREAAQLVETFLAARRGSKNYRFEVSNKSSAARAVYLEVAGQTYLVPVGVIDGLAHQVILGQDIPILQELVQSCRPVNIVTRSQMRTQRREAGELSRSQTGPDENLQGPEIQGSTEQDPNVLSELPVFDEDLLDRAVKTRKSRRQKRQEKMAGTVRIGSGLEELEDGEAGKSCDFVQLQRQDESLQDFFKQAKAVQQGQVAGEGYFLRDQVLYYKADRDDGERLVVPQGLREQVLQLGHSIPWAGHLGTKKTLDRIASRFYWPGLSTQVQEYCQSCSVCQLTGDKRVPKFPLQPLPVIDVPFSRIAMDIVGPLERTQSGHRYILVICDYSTRYPEAFPLRDITAKQIAYALLQLFSRVGIPSEILTDQGTNFLSDILRQVYRLLGIKSIRTTPYHPQTDGLVERYNRTLKSMLKKFISTNAKDWDKWLPYLLFAYREVPQASTGFSPFELLYGRQVRGPLDVLQESWVGSQEKRTSVLAFVLQMRERMEQTTKLVRRNMEKAQSGQQTWYDKAARERSFSPGQQVLLLLPKAENKLLAKWQGPYTVLKKLSPTTYEIEMLERRNPKQTFHINLLKEWKTREIPPQQQMFVRRMEEEEDDIVGELALASSNSKSLDLSHLSLTQQKDLQAIVPPDLFQERPGATNLVEHDIRLKDCTPIRQRMYRIPQKLVPVLEEEVTVMLELGVIEPSTSEWSNPIVLVIKKDGSIRFCIDFRKVNAQSEFDAYPLPRLDDLIERVGQARFITTLDLCKGYWQVPLSDAARPLTAFRTPQGLWQFTKMPFGLHGAPATFQRLMNKVLAGMHTFAAAYLDDIVIYSNSWQEHLSHVAKVLREIKKAGLTINPRKCAVAKQETQYLGYVLGGGVIKPVQDKVEAIRARERPTTRKQVKSFLGLVGWYRRFIPGFSARAAPLTDLTSTTKTKVMWGEEQEKAFQDLKQALCQEPVLQSPNFDLPFTVQTDASNRGIGGVLLQGEGEEKKPVAYISRKLFSRETRYSAVELECLAIKWAIDTFKYYLLGREFNLETDHKALQWLERMKDTNSRITRWFLSLQPYRFSIHYRPGKQNTVADFLSRNVVGEPAGGEEK</sequence>
<dbReference type="Proteomes" id="UP000831701">
    <property type="component" value="Chromosome 1"/>
</dbReference>
<reference evidence="1" key="1">
    <citation type="submission" date="2022-04" db="EMBL/GenBank/DDBJ databases">
        <title>Jade perch genome.</title>
        <authorList>
            <person name="Chao B."/>
        </authorList>
    </citation>
    <scope>NUCLEOTIDE SEQUENCE</scope>
    <source>
        <strain evidence="1">CB-2022</strain>
    </source>
</reference>